<name>A0ABD1JAB7_9TELE</name>
<dbReference type="PANTHER" id="PTHR45749">
    <property type="match status" value="1"/>
</dbReference>
<sequence>MNQEISHWKMVLRRLFSIVCHLAERNLAFRGHSEHLYEPRNGNFLGQVELMAQYDPVLNEHLMRIKNNERRDHYLSKHIQNEIISVFAQKTRDAIVALIQKAKYYAVIMDCTPDNSHTEQLSIVFRIVNCETDVGVSIEEHFIGFVDVHDTTGKGLFETFMDQLNKLQLNISDCRGQAYDNGSNMKGKHQGVQKRVLDTNKKALYVPCGSHNLNLVICDAAQSSVQSVSFFGLLQRLYNLFSSSVQRWEIMQEHIQITVKSLSTTRWECKIDSVKAIRYQMPQFVKALEAVLDHAMAKKDAETVSTCKGILKEIQTWKFLICVVVWYNILYQINHISKLFQSPKVSIETMQKETNALQLSLQEYRENGLNSAKTEATQIAEELEIERTLPEERQRTKARRCLYEGREETVSTPEERLNREFFFSSY</sequence>
<accession>A0ABD1JAB7</accession>
<reference evidence="2 3" key="1">
    <citation type="submission" date="2024-09" db="EMBL/GenBank/DDBJ databases">
        <title>A chromosome-level genome assembly of Gray's grenadier anchovy, Coilia grayii.</title>
        <authorList>
            <person name="Fu Z."/>
        </authorList>
    </citation>
    <scope>NUCLEOTIDE SEQUENCE [LARGE SCALE GENOMIC DNA]</scope>
    <source>
        <strain evidence="2">G4</strain>
        <tissue evidence="2">Muscle</tissue>
    </source>
</reference>
<evidence type="ECO:0000313" key="2">
    <source>
        <dbReference type="EMBL" id="KAL2083656.1"/>
    </source>
</evidence>
<keyword evidence="3" id="KW-1185">Reference proteome</keyword>
<dbReference type="EMBL" id="JBHFQA010000018">
    <property type="protein sequence ID" value="KAL2083656.1"/>
    <property type="molecule type" value="Genomic_DNA"/>
</dbReference>
<dbReference type="InterPro" id="IPR025398">
    <property type="entry name" value="DUF4371"/>
</dbReference>
<dbReference type="InterPro" id="IPR012337">
    <property type="entry name" value="RNaseH-like_sf"/>
</dbReference>
<dbReference type="SUPFAM" id="SSF53098">
    <property type="entry name" value="Ribonuclease H-like"/>
    <property type="match status" value="1"/>
</dbReference>
<gene>
    <name evidence="2" type="ORF">ACEWY4_021429</name>
</gene>
<dbReference type="Proteomes" id="UP001591681">
    <property type="component" value="Unassembled WGS sequence"/>
</dbReference>
<protein>
    <recommendedName>
        <fullName evidence="1">DUF4371 domain-containing protein</fullName>
    </recommendedName>
</protein>
<organism evidence="2 3">
    <name type="scientific">Coilia grayii</name>
    <name type="common">Gray's grenadier anchovy</name>
    <dbReference type="NCBI Taxonomy" id="363190"/>
    <lineage>
        <taxon>Eukaryota</taxon>
        <taxon>Metazoa</taxon>
        <taxon>Chordata</taxon>
        <taxon>Craniata</taxon>
        <taxon>Vertebrata</taxon>
        <taxon>Euteleostomi</taxon>
        <taxon>Actinopterygii</taxon>
        <taxon>Neopterygii</taxon>
        <taxon>Teleostei</taxon>
        <taxon>Clupei</taxon>
        <taxon>Clupeiformes</taxon>
        <taxon>Clupeoidei</taxon>
        <taxon>Engraulidae</taxon>
        <taxon>Coilinae</taxon>
        <taxon>Coilia</taxon>
    </lineage>
</organism>
<comment type="caution">
    <text evidence="2">The sequence shown here is derived from an EMBL/GenBank/DDBJ whole genome shotgun (WGS) entry which is preliminary data.</text>
</comment>
<proteinExistence type="predicted"/>
<evidence type="ECO:0000313" key="3">
    <source>
        <dbReference type="Proteomes" id="UP001591681"/>
    </source>
</evidence>
<dbReference type="AlphaFoldDB" id="A0ABD1JAB7"/>
<dbReference type="Pfam" id="PF14291">
    <property type="entry name" value="DUF4371"/>
    <property type="match status" value="1"/>
</dbReference>
<feature type="domain" description="DUF4371" evidence="1">
    <location>
        <begin position="12"/>
        <end position="191"/>
    </location>
</feature>
<evidence type="ECO:0000259" key="1">
    <source>
        <dbReference type="Pfam" id="PF14291"/>
    </source>
</evidence>
<dbReference type="PANTHER" id="PTHR45749:SF35">
    <property type="entry name" value="AC-LIKE TRANSPOSASE-RELATED"/>
    <property type="match status" value="1"/>
</dbReference>